<dbReference type="EC" id="2.7.7.1" evidence="16"/>
<dbReference type="InterPro" id="IPR014729">
    <property type="entry name" value="Rossmann-like_a/b/a_fold"/>
</dbReference>
<feature type="region of interest" description="Disordered" evidence="17">
    <location>
        <begin position="269"/>
        <end position="335"/>
    </location>
</feature>
<evidence type="ECO:0000256" key="13">
    <source>
        <dbReference type="ARBA" id="ARBA00023128"/>
    </source>
</evidence>
<keyword evidence="9 16" id="KW-0548">Nucleotidyltransferase</keyword>
<evidence type="ECO:0000256" key="4">
    <source>
        <dbReference type="ARBA" id="ARBA00005019"/>
    </source>
</evidence>
<dbReference type="GO" id="GO:0000309">
    <property type="term" value="F:nicotinamide-nucleotide adenylyltransferase activity"/>
    <property type="evidence" value="ECO:0007669"/>
    <property type="project" value="UniProtKB-EC"/>
</dbReference>
<comment type="catalytic activity">
    <reaction evidence="14 16">
        <text>nicotinate beta-D-ribonucleotide + ATP + H(+) = deamido-NAD(+) + diphosphate</text>
        <dbReference type="Rhea" id="RHEA:22860"/>
        <dbReference type="ChEBI" id="CHEBI:15378"/>
        <dbReference type="ChEBI" id="CHEBI:30616"/>
        <dbReference type="ChEBI" id="CHEBI:33019"/>
        <dbReference type="ChEBI" id="CHEBI:57502"/>
        <dbReference type="ChEBI" id="CHEBI:58437"/>
        <dbReference type="EC" id="2.7.7.18"/>
    </reaction>
</comment>
<dbReference type="InterPro" id="IPR004821">
    <property type="entry name" value="Cyt_trans-like"/>
</dbReference>
<keyword evidence="12 16" id="KW-0520">NAD</keyword>
<keyword evidence="13" id="KW-0496">Mitochondrion</keyword>
<organism evidence="19">
    <name type="scientific">Notodromas monacha</name>
    <dbReference type="NCBI Taxonomy" id="399045"/>
    <lineage>
        <taxon>Eukaryota</taxon>
        <taxon>Metazoa</taxon>
        <taxon>Ecdysozoa</taxon>
        <taxon>Arthropoda</taxon>
        <taxon>Crustacea</taxon>
        <taxon>Oligostraca</taxon>
        <taxon>Ostracoda</taxon>
        <taxon>Podocopa</taxon>
        <taxon>Podocopida</taxon>
        <taxon>Cypridocopina</taxon>
        <taxon>Cypridoidea</taxon>
        <taxon>Cyprididae</taxon>
        <taxon>Notodromas</taxon>
    </lineage>
</organism>
<dbReference type="GO" id="GO:0004515">
    <property type="term" value="F:nicotinate-nucleotide adenylyltransferase activity"/>
    <property type="evidence" value="ECO:0007669"/>
    <property type="project" value="UniProtKB-EC"/>
</dbReference>
<dbReference type="CDD" id="cd09286">
    <property type="entry name" value="NMNAT_Eukarya"/>
    <property type="match status" value="1"/>
</dbReference>
<dbReference type="GO" id="GO:0005759">
    <property type="term" value="C:mitochondrial matrix"/>
    <property type="evidence" value="ECO:0007669"/>
    <property type="project" value="UniProtKB-ARBA"/>
</dbReference>
<dbReference type="GO" id="GO:0009435">
    <property type="term" value="P:NAD+ biosynthetic process"/>
    <property type="evidence" value="ECO:0007669"/>
    <property type="project" value="UniProtKB-UniPathway"/>
</dbReference>
<evidence type="ECO:0000256" key="9">
    <source>
        <dbReference type="ARBA" id="ARBA00022695"/>
    </source>
</evidence>
<dbReference type="Proteomes" id="UP000678499">
    <property type="component" value="Unassembled WGS sequence"/>
</dbReference>
<dbReference type="InterPro" id="IPR051182">
    <property type="entry name" value="Euk_NMN_adenylyltrnsfrase"/>
</dbReference>
<evidence type="ECO:0000256" key="5">
    <source>
        <dbReference type="ARBA" id="ARBA00007064"/>
    </source>
</evidence>
<name>A0A7R9BNU9_9CRUS</name>
<dbReference type="PANTHER" id="PTHR12039:SF0">
    <property type="entry name" value="NICOTINAMIDE-NUCLEOTIDE ADENYLYLTRANSFERASE"/>
    <property type="match status" value="1"/>
</dbReference>
<protein>
    <recommendedName>
        <fullName evidence="16">Nicotinamide-nucleotide adenylyltransferase</fullName>
        <ecNumber evidence="16">2.7.7.1</ecNumber>
        <ecNumber evidence="16">2.7.7.18</ecNumber>
    </recommendedName>
</protein>
<evidence type="ECO:0000256" key="2">
    <source>
        <dbReference type="ARBA" id="ARBA00004173"/>
    </source>
</evidence>
<comment type="subcellular location">
    <subcellularLocation>
        <location evidence="2">Mitochondrion</location>
    </subcellularLocation>
</comment>
<comment type="catalytic activity">
    <reaction evidence="16">
        <text>beta-nicotinamide D-ribonucleotide + ATP + H(+) = diphosphate + NAD(+)</text>
        <dbReference type="Rhea" id="RHEA:21360"/>
        <dbReference type="ChEBI" id="CHEBI:14649"/>
        <dbReference type="ChEBI" id="CHEBI:15378"/>
        <dbReference type="ChEBI" id="CHEBI:30616"/>
        <dbReference type="ChEBI" id="CHEBI:33019"/>
        <dbReference type="ChEBI" id="CHEBI:57540"/>
        <dbReference type="EC" id="2.7.7.1"/>
    </reaction>
</comment>
<keyword evidence="8 16" id="KW-0808">Transferase</keyword>
<evidence type="ECO:0000256" key="15">
    <source>
        <dbReference type="ARBA" id="ARBA00093425"/>
    </source>
</evidence>
<evidence type="ECO:0000256" key="3">
    <source>
        <dbReference type="ARBA" id="ARBA00004658"/>
    </source>
</evidence>
<dbReference type="InterPro" id="IPR005248">
    <property type="entry name" value="NadD/NMNAT"/>
</dbReference>
<comment type="similarity">
    <text evidence="5 16">Belongs to the eukaryotic NMN adenylyltransferase family.</text>
</comment>
<dbReference type="OrthoDB" id="422187at2759"/>
<dbReference type="InterPro" id="IPR045094">
    <property type="entry name" value="NMNAT_euk"/>
</dbReference>
<comment type="subunit">
    <text evidence="6">Homotetramer.</text>
</comment>
<evidence type="ECO:0000256" key="8">
    <source>
        <dbReference type="ARBA" id="ARBA00022679"/>
    </source>
</evidence>
<feature type="compositionally biased region" description="Low complexity" evidence="17">
    <location>
        <begin position="300"/>
        <end position="317"/>
    </location>
</feature>
<keyword evidence="10 16" id="KW-0547">Nucleotide-binding</keyword>
<evidence type="ECO:0000256" key="11">
    <source>
        <dbReference type="ARBA" id="ARBA00022840"/>
    </source>
</evidence>
<evidence type="ECO:0000256" key="16">
    <source>
        <dbReference type="RuleBase" id="RU362021"/>
    </source>
</evidence>
<keyword evidence="7 16" id="KW-0662">Pyridine nucleotide biosynthesis</keyword>
<dbReference type="Gene3D" id="3.40.50.620">
    <property type="entry name" value="HUPs"/>
    <property type="match status" value="1"/>
</dbReference>
<feature type="domain" description="Cytidyltransferase-like" evidence="18">
    <location>
        <begin position="14"/>
        <end position="237"/>
    </location>
</feature>
<sequence length="335" mass="37252">MAIVEMKPPQVVLLACGSFNPPTIMHLRMFVYYIFKHFLVELARDYLHRVGKHTVIGGMLSPVHDDYGKKDLVNADHRRQMLKRALETSTWLHLSSWESTQNSWQRTRQVLNYHQFEVDKTLEESKLHQKQGSRLKSPFSWLLKTAALAANGNGFEPVKVKLLCGADLLESFHIPGLWSDEDVKEIVGGFGLVVITRHGSDAAQAIYKSDLLTKYEGNIDIVTEWITGDISSTKIRRCIRRGESVKYLVPDSVIEYIHSNALFSPSIPSSARPISDGETSHIVADESGGGASCAKKPRTAGSSRSSAGRVQPRGTTAGRRRKSRRGGGGRRRAAT</sequence>
<dbReference type="EMBL" id="CAJPEX010000904">
    <property type="protein sequence ID" value="CAG0917582.1"/>
    <property type="molecule type" value="Genomic_DNA"/>
</dbReference>
<comment type="cofactor">
    <cofactor evidence="1">
        <name>Mg(2+)</name>
        <dbReference type="ChEBI" id="CHEBI:18420"/>
    </cofactor>
</comment>
<comment type="function">
    <text evidence="15">Catalyzes the formation of NAD(+) from nicotinamide mononucleotide (NMN) and ATP. Can also use the deamidated form; nicotinic acid mononucleotide (NaMN) as substrate with the same efficiency. Can use triazofurin monophosphate (TrMP) as substrate. Can also use GTP and ITP as nucleotide donors. Also catalyzes the reverse reaction, i.e. the pyrophosphorolytic cleavage of NAD(+). For the pyrophosphorolytic activity, can use NAD(+), NADH, NaAD, nicotinic acid adenine dinucleotide phosphate (NHD), nicotinamide guanine dinucleotide (NGD) as substrates. Fails to cleave phosphorylated dinucleotides NADP(+), NADPH and NaADP(+). Protects against axonal degeneration following injury. May be involved in the maintenance of axonal integrity. Also functions as a stress-response chaperone protein that prevents toxic aggregation of proteins; this function may be independent of its NAD(+) synthesis activity.</text>
</comment>
<keyword evidence="11 16" id="KW-0067">ATP-binding</keyword>
<evidence type="ECO:0000259" key="18">
    <source>
        <dbReference type="Pfam" id="PF01467"/>
    </source>
</evidence>
<dbReference type="EC" id="2.7.7.18" evidence="16"/>
<evidence type="ECO:0000313" key="19">
    <source>
        <dbReference type="EMBL" id="CAD7277430.1"/>
    </source>
</evidence>
<evidence type="ECO:0000256" key="14">
    <source>
        <dbReference type="ARBA" id="ARBA00048721"/>
    </source>
</evidence>
<evidence type="ECO:0000256" key="1">
    <source>
        <dbReference type="ARBA" id="ARBA00001946"/>
    </source>
</evidence>
<comment type="pathway">
    <text evidence="4">Cofactor biosynthesis; NAD(+) biosynthesis; deamido-NAD(+) from nicotinate D-ribonucleotide: step 1/1.</text>
</comment>
<dbReference type="PANTHER" id="PTHR12039">
    <property type="entry name" value="NICOTINAMIDE MONONUCLEOTIDE ADENYLYLTRANSFERASE"/>
    <property type="match status" value="1"/>
</dbReference>
<gene>
    <name evidence="19" type="ORF">NMOB1V02_LOCUS5163</name>
</gene>
<dbReference type="FunFam" id="3.40.50.620:FF:000221">
    <property type="entry name" value="Nicotinamide/nicotinic acid mononucleotide adenylyltransferase 3"/>
    <property type="match status" value="1"/>
</dbReference>
<evidence type="ECO:0000313" key="20">
    <source>
        <dbReference type="Proteomes" id="UP000678499"/>
    </source>
</evidence>
<evidence type="ECO:0000256" key="6">
    <source>
        <dbReference type="ARBA" id="ARBA00011881"/>
    </source>
</evidence>
<accession>A0A7R9BNU9</accession>
<dbReference type="NCBIfam" id="TIGR00482">
    <property type="entry name" value="nicotinate (nicotinamide) nucleotide adenylyltransferase"/>
    <property type="match status" value="1"/>
</dbReference>
<dbReference type="Pfam" id="PF01467">
    <property type="entry name" value="CTP_transf_like"/>
    <property type="match status" value="1"/>
</dbReference>
<keyword evidence="20" id="KW-1185">Reference proteome</keyword>
<evidence type="ECO:0000256" key="12">
    <source>
        <dbReference type="ARBA" id="ARBA00023027"/>
    </source>
</evidence>
<evidence type="ECO:0000256" key="7">
    <source>
        <dbReference type="ARBA" id="ARBA00022642"/>
    </source>
</evidence>
<dbReference type="GO" id="GO:0005524">
    <property type="term" value="F:ATP binding"/>
    <property type="evidence" value="ECO:0007669"/>
    <property type="project" value="UniProtKB-KW"/>
</dbReference>
<evidence type="ECO:0000256" key="10">
    <source>
        <dbReference type="ARBA" id="ARBA00022741"/>
    </source>
</evidence>
<dbReference type="EMBL" id="OA882941">
    <property type="protein sequence ID" value="CAD7277430.1"/>
    <property type="molecule type" value="Genomic_DNA"/>
</dbReference>
<reference evidence="19" key="1">
    <citation type="submission" date="2020-11" db="EMBL/GenBank/DDBJ databases">
        <authorList>
            <person name="Tran Van P."/>
        </authorList>
    </citation>
    <scope>NUCLEOTIDE SEQUENCE</scope>
</reference>
<proteinExistence type="inferred from homology"/>
<comment type="pathway">
    <text evidence="3 16">Cofactor biosynthesis; NAD(+) biosynthesis; NAD(+) from nicotinamide D-ribonucleotide: step 1/1.</text>
</comment>
<dbReference type="AlphaFoldDB" id="A0A7R9BNU9"/>
<dbReference type="SUPFAM" id="SSF52374">
    <property type="entry name" value="Nucleotidylyl transferase"/>
    <property type="match status" value="1"/>
</dbReference>
<evidence type="ECO:0000256" key="17">
    <source>
        <dbReference type="SAM" id="MobiDB-lite"/>
    </source>
</evidence>
<dbReference type="UniPathway" id="UPA00253">
    <property type="reaction ID" value="UER00332"/>
</dbReference>
<feature type="compositionally biased region" description="Basic residues" evidence="17">
    <location>
        <begin position="318"/>
        <end position="335"/>
    </location>
</feature>